<evidence type="ECO:0000313" key="3">
    <source>
        <dbReference type="EMBL" id="CAI2367199.1"/>
    </source>
</evidence>
<sequence>MGNENSQFKEGEENLELPHETCESKVSDQLESAYEWYKAKENGLKLSKNSFKPNSSRQLKGDTIDFSLTKPHLTLDLPASKRSEICNEIDTPRNIAAEEEDEQPTYTQIIVEEKETLITESCVLASSEYLQPEYKIDPTPEKKLYDHNISLANPLSEVNNDSIRNQQIEKSNYVLGSLTNGVANYQEKRVENLLSEETFHAENVMVFNNKLKSKDKSEAKAEKEVKIHRDLFATDLWFTGLGMNIFELCDPNQAIIKEGELYRYKPGLHKTYITRWCQLTTKVFRVYKNQMSAKGFGSKPIVAIPLYVIKNVRKCRFKIPNSSKKNYDSELLGQNQFELNYKDEIITEIMKEFLKSKSIPEEEYYGDITERKAEATSQVEERLNILKSNLQSNKPFMMDCKTQTLNTNSSWSSREGEWFLAEKRLLFSTKRTQDLAEWLQCLRKIFVQDKENN</sequence>
<dbReference type="SMART" id="SM00233">
    <property type="entry name" value="PH"/>
    <property type="match status" value="1"/>
</dbReference>
<accession>A0AAD1UEB1</accession>
<dbReference type="AlphaFoldDB" id="A0AAD1UEB1"/>
<feature type="domain" description="PH" evidence="2">
    <location>
        <begin position="254"/>
        <end position="447"/>
    </location>
</feature>
<dbReference type="CDD" id="cd00821">
    <property type="entry name" value="PH"/>
    <property type="match status" value="1"/>
</dbReference>
<feature type="compositionally biased region" description="Basic and acidic residues" evidence="1">
    <location>
        <begin position="7"/>
        <end position="24"/>
    </location>
</feature>
<feature type="region of interest" description="Disordered" evidence="1">
    <location>
        <begin position="1"/>
        <end position="24"/>
    </location>
</feature>
<dbReference type="InterPro" id="IPR001849">
    <property type="entry name" value="PH_domain"/>
</dbReference>
<dbReference type="EMBL" id="CAMPGE010008296">
    <property type="protein sequence ID" value="CAI2367199.1"/>
    <property type="molecule type" value="Genomic_DNA"/>
</dbReference>
<proteinExistence type="predicted"/>
<comment type="caution">
    <text evidence="3">The sequence shown here is derived from an EMBL/GenBank/DDBJ whole genome shotgun (WGS) entry which is preliminary data.</text>
</comment>
<reference evidence="3" key="1">
    <citation type="submission" date="2023-07" db="EMBL/GenBank/DDBJ databases">
        <authorList>
            <consortium name="AG Swart"/>
            <person name="Singh M."/>
            <person name="Singh A."/>
            <person name="Seah K."/>
            <person name="Emmerich C."/>
        </authorList>
    </citation>
    <scope>NUCLEOTIDE SEQUENCE</scope>
    <source>
        <strain evidence="3">DP1</strain>
    </source>
</reference>
<dbReference type="Proteomes" id="UP001295684">
    <property type="component" value="Unassembled WGS sequence"/>
</dbReference>
<evidence type="ECO:0000259" key="2">
    <source>
        <dbReference type="PROSITE" id="PS50003"/>
    </source>
</evidence>
<dbReference type="SUPFAM" id="SSF50729">
    <property type="entry name" value="PH domain-like"/>
    <property type="match status" value="1"/>
</dbReference>
<evidence type="ECO:0000256" key="1">
    <source>
        <dbReference type="SAM" id="MobiDB-lite"/>
    </source>
</evidence>
<dbReference type="InterPro" id="IPR011993">
    <property type="entry name" value="PH-like_dom_sf"/>
</dbReference>
<protein>
    <recommendedName>
        <fullName evidence="2">PH domain-containing protein</fullName>
    </recommendedName>
</protein>
<name>A0AAD1UEB1_EUPCR</name>
<dbReference type="Gene3D" id="2.30.29.30">
    <property type="entry name" value="Pleckstrin-homology domain (PH domain)/Phosphotyrosine-binding domain (PTB)"/>
    <property type="match status" value="1"/>
</dbReference>
<evidence type="ECO:0000313" key="4">
    <source>
        <dbReference type="Proteomes" id="UP001295684"/>
    </source>
</evidence>
<organism evidence="3 4">
    <name type="scientific">Euplotes crassus</name>
    <dbReference type="NCBI Taxonomy" id="5936"/>
    <lineage>
        <taxon>Eukaryota</taxon>
        <taxon>Sar</taxon>
        <taxon>Alveolata</taxon>
        <taxon>Ciliophora</taxon>
        <taxon>Intramacronucleata</taxon>
        <taxon>Spirotrichea</taxon>
        <taxon>Hypotrichia</taxon>
        <taxon>Euplotida</taxon>
        <taxon>Euplotidae</taxon>
        <taxon>Moneuplotes</taxon>
    </lineage>
</organism>
<gene>
    <name evidence="3" type="ORF">ECRASSUSDP1_LOCUS8477</name>
</gene>
<keyword evidence="4" id="KW-1185">Reference proteome</keyword>
<dbReference type="PROSITE" id="PS50003">
    <property type="entry name" value="PH_DOMAIN"/>
    <property type="match status" value="1"/>
</dbReference>